<dbReference type="InterPro" id="IPR045371">
    <property type="entry name" value="ADAMTS_CR_3"/>
</dbReference>
<evidence type="ECO:0000256" key="4">
    <source>
        <dbReference type="ARBA" id="ARBA00022737"/>
    </source>
</evidence>
<dbReference type="PANTHER" id="PTHR13723">
    <property type="entry name" value="ADAMTS A DISINTEGRIN AND METALLOPROTEASE WITH THROMBOSPONDIN MOTIFS PROTEASE"/>
    <property type="match status" value="1"/>
</dbReference>
<dbReference type="FunFam" id="2.60.120.830:FF:000001">
    <property type="entry name" value="A disintegrin and metalloproteinase with thrombospondin motifs 1"/>
    <property type="match status" value="1"/>
</dbReference>
<dbReference type="Pfam" id="PF19236">
    <property type="entry name" value="ADAMTS_CR_3"/>
    <property type="match status" value="1"/>
</dbReference>
<dbReference type="GO" id="GO:0030198">
    <property type="term" value="P:extracellular matrix organization"/>
    <property type="evidence" value="ECO:0007669"/>
    <property type="project" value="TreeGrafter"/>
</dbReference>
<dbReference type="InterPro" id="IPR036383">
    <property type="entry name" value="TSP1_rpt_sf"/>
</dbReference>
<keyword evidence="3" id="KW-0732">Signal</keyword>
<protein>
    <submittedName>
        <fullName evidence="7">Thrombospondin type 1 domain containing 4</fullName>
    </submittedName>
</protein>
<accession>A0A4W3IYR2</accession>
<dbReference type="GO" id="GO:0031012">
    <property type="term" value="C:extracellular matrix"/>
    <property type="evidence" value="ECO:0007669"/>
    <property type="project" value="TreeGrafter"/>
</dbReference>
<dbReference type="Pfam" id="PF19030">
    <property type="entry name" value="TSP1_ADAMTS"/>
    <property type="match status" value="6"/>
</dbReference>
<evidence type="ECO:0000256" key="2">
    <source>
        <dbReference type="ARBA" id="ARBA00022525"/>
    </source>
</evidence>
<keyword evidence="8" id="KW-1185">Reference proteome</keyword>
<reference evidence="8" key="3">
    <citation type="journal article" date="2014" name="Nature">
        <title>Elephant shark genome provides unique insights into gnathostome evolution.</title>
        <authorList>
            <consortium name="International Elephant Shark Genome Sequencing Consortium"/>
            <person name="Venkatesh B."/>
            <person name="Lee A.P."/>
            <person name="Ravi V."/>
            <person name="Maurya A.K."/>
            <person name="Lian M.M."/>
            <person name="Swann J.B."/>
            <person name="Ohta Y."/>
            <person name="Flajnik M.F."/>
            <person name="Sutoh Y."/>
            <person name="Kasahara M."/>
            <person name="Hoon S."/>
            <person name="Gangu V."/>
            <person name="Roy S.W."/>
            <person name="Irimia M."/>
            <person name="Korzh V."/>
            <person name="Kondrychyn I."/>
            <person name="Lim Z.W."/>
            <person name="Tay B.H."/>
            <person name="Tohari S."/>
            <person name="Kong K.W."/>
            <person name="Ho S."/>
            <person name="Lorente-Galdos B."/>
            <person name="Quilez J."/>
            <person name="Marques-Bonet T."/>
            <person name="Raney B.J."/>
            <person name="Ingham P.W."/>
            <person name="Tay A."/>
            <person name="Hillier L.W."/>
            <person name="Minx P."/>
            <person name="Boehm T."/>
            <person name="Wilson R.K."/>
            <person name="Brenner S."/>
            <person name="Warren W.C."/>
        </authorList>
    </citation>
    <scope>NUCLEOTIDE SEQUENCE [LARGE SCALE GENOMIC DNA]</scope>
</reference>
<dbReference type="Ensembl" id="ENSCMIT00000026179.1">
    <property type="protein sequence ID" value="ENSCMIP00000025755.1"/>
    <property type="gene ID" value="ENSCMIG00000011313.1"/>
</dbReference>
<feature type="compositionally biased region" description="Low complexity" evidence="5">
    <location>
        <begin position="254"/>
        <end position="270"/>
    </location>
</feature>
<feature type="region of interest" description="Disordered" evidence="5">
    <location>
        <begin position="180"/>
        <end position="270"/>
    </location>
</feature>
<dbReference type="InterPro" id="IPR000884">
    <property type="entry name" value="TSP1_rpt"/>
</dbReference>
<reference evidence="7" key="5">
    <citation type="submission" date="2025-09" db="UniProtKB">
        <authorList>
            <consortium name="Ensembl"/>
        </authorList>
    </citation>
    <scope>IDENTIFICATION</scope>
</reference>
<keyword evidence="2" id="KW-0964">Secreted</keyword>
<dbReference type="GeneTree" id="ENSGT00940000156594"/>
<sequence length="981" mass="110197">DKVNREELFPVLGELALRGHQFKIIQMTLQQTTVPEELGAKINGMWGSWGPWSACSRTCGIGIMEQKRPCLSATSSYYSESSYPKESVNLRPGHIVSAFRPSIPLHRSEDQLRARLQQSASQSRNGSQHRPGGLRESRHSVTQEQNPKPERRSRLRSSIVPGRYGYGTVPYIYSLQTDTGQVSVRARRQRPIARSQEHSRLRNSHSNSRIRPNSGSTQHPNFYQDDRQSHANHQSSMYRNSPHPGSSDSAQRWSPSANSYSHSSSAQSAQANLHLPATKTVTCMGDPKQHRLCNKDPCPQPGVDMRQAQCTSYNNKAFMGRFYQWEPFTDVRRHQECELNCRAVGFRFYVRQAEQVIDGTPCHYNATSLCVAGLCKNVGCDEYLGSDKVVDKCGMCGGDNTSCKVVSGIFKDSLSSVGYHKIIEIPEGATKINVTEMAKSRNYLALRCRSGRSVINGNWAIDRPGKYEGGGTMFTYKRPNEIRSTAGESFSAEGPTNEALDVFMIYQQSNPGVQYEYILPNVNVVSPLLPPSIRPDSLLCVLLQGEPLNGQLDVTENYPGYENGHFQPGRGPPPEQPTRREYNWKQVGTTECSATCGRGSRYTVFRCVNRNSHQEVSDGLCDASMKPSSEEEACNINACPAFWDIGEWSECSKTCGLGMQHRQILCRQVYANRTIAVQPHRCQHLEKPETTTTCQMKICSEWQIRSEWSSCSVPCGIGQRSRDVKCVSNLGDIVDDEECNMKLRPDDFENCDMGTCAKSWFFSDWSDRCSAECGEGVRTRNIICLTNHISSLPLEGCGNERPPDTQACNSASCESHTEWYTGRWSQCSAECGRGTEHRDVTCIRKTEGIFTVVDSFECASQDRPPSRQSCFLKACGTKWFYTEWSTCSKSCEGGFRVREVRCLTDDMIPRDHCDHNQKPEEHQSCNNEPCVPEIDENCKDKYYNCNVVVQARLCVYSYYKTVCCASCTRGARRSPGFVGHR</sequence>
<reference evidence="7" key="4">
    <citation type="submission" date="2025-08" db="UniProtKB">
        <authorList>
            <consortium name="Ensembl"/>
        </authorList>
    </citation>
    <scope>IDENTIFICATION</scope>
</reference>
<feature type="region of interest" description="Disordered" evidence="5">
    <location>
        <begin position="111"/>
        <end position="161"/>
    </location>
</feature>
<evidence type="ECO:0000259" key="6">
    <source>
        <dbReference type="PROSITE" id="PS50900"/>
    </source>
</evidence>
<reference evidence="8" key="2">
    <citation type="journal article" date="2007" name="PLoS Biol.">
        <title>Survey sequencing and comparative analysis of the elephant shark (Callorhinchus milii) genome.</title>
        <authorList>
            <person name="Venkatesh B."/>
            <person name="Kirkness E.F."/>
            <person name="Loh Y.H."/>
            <person name="Halpern A.L."/>
            <person name="Lee A.P."/>
            <person name="Johnson J."/>
            <person name="Dandona N."/>
            <person name="Viswanathan L.D."/>
            <person name="Tay A."/>
            <person name="Venter J.C."/>
            <person name="Strausberg R.L."/>
            <person name="Brenner S."/>
        </authorList>
    </citation>
    <scope>NUCLEOTIDE SEQUENCE [LARGE SCALE GENOMIC DNA]</scope>
</reference>
<dbReference type="InParanoid" id="A0A4W3IYR2"/>
<dbReference type="Pfam" id="PF00090">
    <property type="entry name" value="TSP_1"/>
    <property type="match status" value="1"/>
</dbReference>
<dbReference type="PROSITE" id="PS50092">
    <property type="entry name" value="TSP1"/>
    <property type="match status" value="7"/>
</dbReference>
<dbReference type="PANTHER" id="PTHR13723:SF16">
    <property type="entry name" value="THROMBOSPONDIN TYPE-1 DOMAIN-CONTAINING PROTEIN 4"/>
    <property type="match status" value="1"/>
</dbReference>
<dbReference type="InterPro" id="IPR050439">
    <property type="entry name" value="ADAMTS_ADAMTS-like"/>
</dbReference>
<dbReference type="STRING" id="7868.ENSCMIP00000025755"/>
<dbReference type="Proteomes" id="UP000314986">
    <property type="component" value="Unassembled WGS sequence"/>
</dbReference>
<feature type="compositionally biased region" description="Polar residues" evidence="5">
    <location>
        <begin position="231"/>
        <end position="253"/>
    </location>
</feature>
<evidence type="ECO:0000256" key="1">
    <source>
        <dbReference type="ARBA" id="ARBA00004613"/>
    </source>
</evidence>
<evidence type="ECO:0000313" key="7">
    <source>
        <dbReference type="Ensembl" id="ENSCMIP00000025755.1"/>
    </source>
</evidence>
<evidence type="ECO:0000256" key="5">
    <source>
        <dbReference type="SAM" id="MobiDB-lite"/>
    </source>
</evidence>
<feature type="compositionally biased region" description="Polar residues" evidence="5">
    <location>
        <begin position="116"/>
        <end position="128"/>
    </location>
</feature>
<dbReference type="OMA" id="SQRRCMH"/>
<dbReference type="AlphaFoldDB" id="A0A4W3IYR2"/>
<dbReference type="SMART" id="SM00209">
    <property type="entry name" value="TSP1"/>
    <property type="match status" value="7"/>
</dbReference>
<dbReference type="InterPro" id="IPR010909">
    <property type="entry name" value="PLAC"/>
</dbReference>
<dbReference type="GO" id="GO:0004222">
    <property type="term" value="F:metalloendopeptidase activity"/>
    <property type="evidence" value="ECO:0007669"/>
    <property type="project" value="TreeGrafter"/>
</dbReference>
<feature type="domain" description="PLAC" evidence="6">
    <location>
        <begin position="934"/>
        <end position="971"/>
    </location>
</feature>
<dbReference type="PROSITE" id="PS50900">
    <property type="entry name" value="PLAC"/>
    <property type="match status" value="1"/>
</dbReference>
<evidence type="ECO:0000313" key="8">
    <source>
        <dbReference type="Proteomes" id="UP000314986"/>
    </source>
</evidence>
<organism evidence="7 8">
    <name type="scientific">Callorhinchus milii</name>
    <name type="common">Ghost shark</name>
    <dbReference type="NCBI Taxonomy" id="7868"/>
    <lineage>
        <taxon>Eukaryota</taxon>
        <taxon>Metazoa</taxon>
        <taxon>Chordata</taxon>
        <taxon>Craniata</taxon>
        <taxon>Vertebrata</taxon>
        <taxon>Chondrichthyes</taxon>
        <taxon>Holocephali</taxon>
        <taxon>Chimaeriformes</taxon>
        <taxon>Callorhinchidae</taxon>
        <taxon>Callorhinchus</taxon>
    </lineage>
</organism>
<dbReference type="FunFam" id="2.20.100.10:FF:000005">
    <property type="entry name" value="ADAM metallopeptidase with thrombospondin type 1 motif 9"/>
    <property type="match status" value="3"/>
</dbReference>
<dbReference type="InterPro" id="IPR010294">
    <property type="entry name" value="ADAMTS_spacer1"/>
</dbReference>
<comment type="subcellular location">
    <subcellularLocation>
        <location evidence="1">Secreted</location>
    </subcellularLocation>
</comment>
<feature type="compositionally biased region" description="Basic and acidic residues" evidence="5">
    <location>
        <begin position="133"/>
        <end position="152"/>
    </location>
</feature>
<dbReference type="GO" id="GO:0005576">
    <property type="term" value="C:extracellular region"/>
    <property type="evidence" value="ECO:0007669"/>
    <property type="project" value="UniProtKB-SubCell"/>
</dbReference>
<evidence type="ECO:0000256" key="3">
    <source>
        <dbReference type="ARBA" id="ARBA00022729"/>
    </source>
</evidence>
<proteinExistence type="predicted"/>
<name>A0A4W3IYR2_CALMI</name>
<dbReference type="Gene3D" id="2.60.120.830">
    <property type="match status" value="1"/>
</dbReference>
<dbReference type="Pfam" id="PF05986">
    <property type="entry name" value="ADAMTS_spacer1"/>
    <property type="match status" value="1"/>
</dbReference>
<keyword evidence="4" id="KW-0677">Repeat</keyword>
<dbReference type="Pfam" id="PF08686">
    <property type="entry name" value="PLAC"/>
    <property type="match status" value="1"/>
</dbReference>
<dbReference type="Gene3D" id="2.20.100.10">
    <property type="entry name" value="Thrombospondin type-1 (TSP1) repeat"/>
    <property type="match status" value="7"/>
</dbReference>
<reference evidence="8" key="1">
    <citation type="journal article" date="2006" name="Science">
        <title>Ancient noncoding elements conserved in the human genome.</title>
        <authorList>
            <person name="Venkatesh B."/>
            <person name="Kirkness E.F."/>
            <person name="Loh Y.H."/>
            <person name="Halpern A.L."/>
            <person name="Lee A.P."/>
            <person name="Johnson J."/>
            <person name="Dandona N."/>
            <person name="Viswanathan L.D."/>
            <person name="Tay A."/>
            <person name="Venter J.C."/>
            <person name="Strausberg R.L."/>
            <person name="Brenner S."/>
        </authorList>
    </citation>
    <scope>NUCLEOTIDE SEQUENCE [LARGE SCALE GENOMIC DNA]</scope>
</reference>
<dbReference type="SUPFAM" id="SSF82895">
    <property type="entry name" value="TSP-1 type 1 repeat"/>
    <property type="match status" value="7"/>
</dbReference>
<dbReference type="GO" id="GO:0006508">
    <property type="term" value="P:proteolysis"/>
    <property type="evidence" value="ECO:0007669"/>
    <property type="project" value="TreeGrafter"/>
</dbReference>